<dbReference type="Proteomes" id="UP000316095">
    <property type="component" value="Unassembled WGS sequence"/>
</dbReference>
<organism evidence="1 2">
    <name type="scientific">Rubinisphaera italica</name>
    <dbReference type="NCBI Taxonomy" id="2527969"/>
    <lineage>
        <taxon>Bacteria</taxon>
        <taxon>Pseudomonadati</taxon>
        <taxon>Planctomycetota</taxon>
        <taxon>Planctomycetia</taxon>
        <taxon>Planctomycetales</taxon>
        <taxon>Planctomycetaceae</taxon>
        <taxon>Rubinisphaera</taxon>
    </lineage>
</organism>
<dbReference type="RefSeq" id="WP_146505948.1">
    <property type="nucleotide sequence ID" value="NZ_SJPG01000001.1"/>
</dbReference>
<protein>
    <submittedName>
        <fullName evidence="1">Uncharacterized protein</fullName>
    </submittedName>
</protein>
<dbReference type="AlphaFoldDB" id="A0A5C5XM38"/>
<dbReference type="EMBL" id="SJPG01000001">
    <property type="protein sequence ID" value="TWT64217.1"/>
    <property type="molecule type" value="Genomic_DNA"/>
</dbReference>
<reference evidence="1 2" key="1">
    <citation type="submission" date="2019-02" db="EMBL/GenBank/DDBJ databases">
        <title>Deep-cultivation of Planctomycetes and their phenomic and genomic characterization uncovers novel biology.</title>
        <authorList>
            <person name="Wiegand S."/>
            <person name="Jogler M."/>
            <person name="Boedeker C."/>
            <person name="Pinto D."/>
            <person name="Vollmers J."/>
            <person name="Rivas-Marin E."/>
            <person name="Kohn T."/>
            <person name="Peeters S.H."/>
            <person name="Heuer A."/>
            <person name="Rast P."/>
            <person name="Oberbeckmann S."/>
            <person name="Bunk B."/>
            <person name="Jeske O."/>
            <person name="Meyerdierks A."/>
            <person name="Storesund J.E."/>
            <person name="Kallscheuer N."/>
            <person name="Luecker S."/>
            <person name="Lage O.M."/>
            <person name="Pohl T."/>
            <person name="Merkel B.J."/>
            <person name="Hornburger P."/>
            <person name="Mueller R.-W."/>
            <person name="Bruemmer F."/>
            <person name="Labrenz M."/>
            <person name="Spormann A.M."/>
            <person name="Op Den Camp H."/>
            <person name="Overmann J."/>
            <person name="Amann R."/>
            <person name="Jetten M.S.M."/>
            <person name="Mascher T."/>
            <person name="Medema M.H."/>
            <person name="Devos D.P."/>
            <person name="Kaster A.-K."/>
            <person name="Ovreas L."/>
            <person name="Rohde M."/>
            <person name="Galperin M.Y."/>
            <person name="Jogler C."/>
        </authorList>
    </citation>
    <scope>NUCLEOTIDE SEQUENCE [LARGE SCALE GENOMIC DNA]</scope>
    <source>
        <strain evidence="1 2">Pan54</strain>
    </source>
</reference>
<sequence length="231" mass="26175">MRAIAWFLILSGTVLTSNVDRLQAQDRFPDQRYYHPLNHHHMPPGQAGMWAGALGRADLCYFQPVQIRLPASGQVTFLQSQTHPAPVAASPAQAGFMVGPLYRIKLSNIEGYPGLELYPTLELMDRLHPPAHLRQTYPIPVDLTQEDIEKAAQDQLVTKIIYIEQPDIALPHSEEERIREEELPKNRNLLEEADLRGRPVLILRIGGRIPSPHELNDPRIMPPLPLEFVTE</sequence>
<dbReference type="OrthoDB" id="278943at2"/>
<proteinExistence type="predicted"/>
<name>A0A5C5XM38_9PLAN</name>
<gene>
    <name evidence="1" type="ORF">Pan54_49780</name>
</gene>
<evidence type="ECO:0000313" key="2">
    <source>
        <dbReference type="Proteomes" id="UP000316095"/>
    </source>
</evidence>
<comment type="caution">
    <text evidence="1">The sequence shown here is derived from an EMBL/GenBank/DDBJ whole genome shotgun (WGS) entry which is preliminary data.</text>
</comment>
<accession>A0A5C5XM38</accession>
<keyword evidence="2" id="KW-1185">Reference proteome</keyword>
<evidence type="ECO:0000313" key="1">
    <source>
        <dbReference type="EMBL" id="TWT64217.1"/>
    </source>
</evidence>